<organism evidence="2 3">
    <name type="scientific">Syncephalis pseudoplumigaleata</name>
    <dbReference type="NCBI Taxonomy" id="1712513"/>
    <lineage>
        <taxon>Eukaryota</taxon>
        <taxon>Fungi</taxon>
        <taxon>Fungi incertae sedis</taxon>
        <taxon>Zoopagomycota</taxon>
        <taxon>Zoopagomycotina</taxon>
        <taxon>Zoopagomycetes</taxon>
        <taxon>Zoopagales</taxon>
        <taxon>Piptocephalidaceae</taxon>
        <taxon>Syncephalis</taxon>
    </lineage>
</organism>
<dbReference type="AlphaFoldDB" id="A0A4P9YWW6"/>
<gene>
    <name evidence="2" type="ORF">SYNPS1DRAFT_30239</name>
</gene>
<dbReference type="EMBL" id="KZ990523">
    <property type="protein sequence ID" value="RKP23992.1"/>
    <property type="molecule type" value="Genomic_DNA"/>
</dbReference>
<dbReference type="Proteomes" id="UP000278143">
    <property type="component" value="Unassembled WGS sequence"/>
</dbReference>
<evidence type="ECO:0000256" key="1">
    <source>
        <dbReference type="SAM" id="MobiDB-lite"/>
    </source>
</evidence>
<evidence type="ECO:0000313" key="2">
    <source>
        <dbReference type="EMBL" id="RKP23992.1"/>
    </source>
</evidence>
<keyword evidence="3" id="KW-1185">Reference proteome</keyword>
<proteinExistence type="predicted"/>
<accession>A0A4P9YWW6</accession>
<feature type="region of interest" description="Disordered" evidence="1">
    <location>
        <begin position="15"/>
        <end position="94"/>
    </location>
</feature>
<protein>
    <submittedName>
        <fullName evidence="2">Uncharacterized protein</fullName>
    </submittedName>
</protein>
<sequence>MDVYALTRKERPRIITMAPIQSNAGNKPPATTTAATTTTTTTTTTTSAAAAAAAQAPSASSWVSTDSSLSSHRSTPRISRPASHGSDKWSSTMGSGSGNGHYAGYGGVKGRQSLHGYASWSTGSGASGATAYTAHSSLHSPLYGAGAMSTSLGGHSRTRPSALLGKSVSAGRVATPGVDSSWGEVTGLPTRVHWKVSGNDAVTAS</sequence>
<evidence type="ECO:0000313" key="3">
    <source>
        <dbReference type="Proteomes" id="UP000278143"/>
    </source>
</evidence>
<name>A0A4P9YWW6_9FUNG</name>
<feature type="compositionally biased region" description="Low complexity" evidence="1">
    <location>
        <begin position="28"/>
        <end position="79"/>
    </location>
</feature>
<reference evidence="3" key="1">
    <citation type="journal article" date="2018" name="Nat. Microbiol.">
        <title>Leveraging single-cell genomics to expand the fungal tree of life.</title>
        <authorList>
            <person name="Ahrendt S.R."/>
            <person name="Quandt C.A."/>
            <person name="Ciobanu D."/>
            <person name="Clum A."/>
            <person name="Salamov A."/>
            <person name="Andreopoulos B."/>
            <person name="Cheng J.F."/>
            <person name="Woyke T."/>
            <person name="Pelin A."/>
            <person name="Henrissat B."/>
            <person name="Reynolds N.K."/>
            <person name="Benny G.L."/>
            <person name="Smith M.E."/>
            <person name="James T.Y."/>
            <person name="Grigoriev I.V."/>
        </authorList>
    </citation>
    <scope>NUCLEOTIDE SEQUENCE [LARGE SCALE GENOMIC DNA]</scope>
    <source>
        <strain evidence="3">Benny S71-1</strain>
    </source>
</reference>